<dbReference type="HAMAP" id="MF_02065">
    <property type="entry name" value="MltG"/>
    <property type="match status" value="1"/>
</dbReference>
<dbReference type="GO" id="GO:0005886">
    <property type="term" value="C:plasma membrane"/>
    <property type="evidence" value="ECO:0007669"/>
    <property type="project" value="UniProtKB-SubCell"/>
</dbReference>
<dbReference type="Pfam" id="PF02618">
    <property type="entry name" value="YceG"/>
    <property type="match status" value="1"/>
</dbReference>
<feature type="compositionally biased region" description="Basic residues" evidence="8">
    <location>
        <begin position="13"/>
        <end position="22"/>
    </location>
</feature>
<dbReference type="GO" id="GO:0008932">
    <property type="term" value="F:lytic endotransglycosylase activity"/>
    <property type="evidence" value="ECO:0007669"/>
    <property type="project" value="UniProtKB-UniRule"/>
</dbReference>
<dbReference type="AlphaFoldDB" id="A0A1H5FSC3"/>
<reference evidence="10" key="1">
    <citation type="submission" date="2016-10" db="EMBL/GenBank/DDBJ databases">
        <authorList>
            <person name="Varghese N."/>
            <person name="Submissions S."/>
        </authorList>
    </citation>
    <scope>NUCLEOTIDE SEQUENCE [LARGE SCALE GENOMIC DNA]</scope>
    <source>
        <strain evidence="10">DSM 21368</strain>
    </source>
</reference>
<evidence type="ECO:0000313" key="9">
    <source>
        <dbReference type="EMBL" id="SEE06277.1"/>
    </source>
</evidence>
<feature type="transmembrane region" description="Helical" evidence="7">
    <location>
        <begin position="34"/>
        <end position="55"/>
    </location>
</feature>
<dbReference type="GO" id="GO:0009252">
    <property type="term" value="P:peptidoglycan biosynthetic process"/>
    <property type="evidence" value="ECO:0007669"/>
    <property type="project" value="UniProtKB-UniRule"/>
</dbReference>
<evidence type="ECO:0000256" key="1">
    <source>
        <dbReference type="ARBA" id="ARBA00022475"/>
    </source>
</evidence>
<accession>A0A1H5FSC3</accession>
<dbReference type="PANTHER" id="PTHR30518">
    <property type="entry name" value="ENDOLYTIC MUREIN TRANSGLYCOSYLASE"/>
    <property type="match status" value="1"/>
</dbReference>
<keyword evidence="1 7" id="KW-1003">Cell membrane</keyword>
<dbReference type="GO" id="GO:0071555">
    <property type="term" value="P:cell wall organization"/>
    <property type="evidence" value="ECO:0007669"/>
    <property type="project" value="UniProtKB-KW"/>
</dbReference>
<gene>
    <name evidence="7" type="primary">mltG</name>
    <name evidence="9" type="ORF">SAMN04488554_1431</name>
</gene>
<comment type="function">
    <text evidence="7">Functions as a peptidoglycan terminase that cleaves nascent peptidoglycan strands endolytically to terminate their elongation.</text>
</comment>
<dbReference type="Gene3D" id="3.30.1490.480">
    <property type="entry name" value="Endolytic murein transglycosylase"/>
    <property type="match status" value="1"/>
</dbReference>
<protein>
    <recommendedName>
        <fullName evidence="7">Endolytic murein transglycosylase</fullName>
        <ecNumber evidence="7">4.2.2.29</ecNumber>
    </recommendedName>
    <alternativeName>
        <fullName evidence="7">Peptidoglycan lytic transglycosylase</fullName>
    </alternativeName>
    <alternativeName>
        <fullName evidence="7">Peptidoglycan polymerization terminase</fullName>
    </alternativeName>
</protein>
<dbReference type="NCBIfam" id="TIGR00247">
    <property type="entry name" value="endolytic transglycosylase MltG"/>
    <property type="match status" value="1"/>
</dbReference>
<keyword evidence="3 7" id="KW-1133">Transmembrane helix</keyword>
<name>A0A1H5FSC3_9MICO</name>
<dbReference type="PANTHER" id="PTHR30518:SF2">
    <property type="entry name" value="ENDOLYTIC MUREIN TRANSGLYCOSYLASE"/>
    <property type="match status" value="1"/>
</dbReference>
<dbReference type="Proteomes" id="UP000199220">
    <property type="component" value="Unassembled WGS sequence"/>
</dbReference>
<evidence type="ECO:0000256" key="7">
    <source>
        <dbReference type="HAMAP-Rule" id="MF_02065"/>
    </source>
</evidence>
<keyword evidence="10" id="KW-1185">Reference proteome</keyword>
<keyword evidence="6 7" id="KW-0961">Cell wall biogenesis/degradation</keyword>
<evidence type="ECO:0000256" key="5">
    <source>
        <dbReference type="ARBA" id="ARBA00023239"/>
    </source>
</evidence>
<feature type="site" description="Important for catalytic activity" evidence="7">
    <location>
        <position position="254"/>
    </location>
</feature>
<dbReference type="EC" id="4.2.2.29" evidence="7"/>
<keyword evidence="4 7" id="KW-0472">Membrane</keyword>
<evidence type="ECO:0000256" key="8">
    <source>
        <dbReference type="SAM" id="MobiDB-lite"/>
    </source>
</evidence>
<feature type="region of interest" description="Disordered" evidence="8">
    <location>
        <begin position="309"/>
        <end position="329"/>
    </location>
</feature>
<evidence type="ECO:0000256" key="3">
    <source>
        <dbReference type="ARBA" id="ARBA00022989"/>
    </source>
</evidence>
<dbReference type="RefSeq" id="WP_089772290.1">
    <property type="nucleotide sequence ID" value="NZ_FNTX01000001.1"/>
</dbReference>
<evidence type="ECO:0000256" key="4">
    <source>
        <dbReference type="ARBA" id="ARBA00023136"/>
    </source>
</evidence>
<organism evidence="9 10">
    <name type="scientific">Ruania alba</name>
    <dbReference type="NCBI Taxonomy" id="648782"/>
    <lineage>
        <taxon>Bacteria</taxon>
        <taxon>Bacillati</taxon>
        <taxon>Actinomycetota</taxon>
        <taxon>Actinomycetes</taxon>
        <taxon>Micrococcales</taxon>
        <taxon>Ruaniaceae</taxon>
        <taxon>Ruania</taxon>
    </lineage>
</organism>
<evidence type="ECO:0000256" key="6">
    <source>
        <dbReference type="ARBA" id="ARBA00023316"/>
    </source>
</evidence>
<sequence>MTDLFGDEPQSSRARRSSARLRQAKRRAQRRRNFISFVVMLVALALLVGGGWVLVRPLLDGNEQVSEEPTDYPGPGTGEVQVVIEEGASGGEMASVLLEADVVASRTAFINAFNANPDAAGIQPGTHVLAQQMRAEDAVAVMADGSTLSDTRITIPEQWRATQIYDRVAQRLDVDVSEVEEAADAVAADYLPDVAGGEMEGWLAASTYNVHPDDTATDVLEGMVDRTIELLDSMDVPAADRQDVLIKASIVEAEVIRDDERARVALVIENRLDNCSGDGRLGMDSTVAYGLGITLGEALTQERLREDTPYNTRLNPGLPPGPISSPSQGSIEAVLAPAAGDLCYFVSDLETGESLFAATLEEHNENRETINNRNSNDEG</sequence>
<dbReference type="InterPro" id="IPR003770">
    <property type="entry name" value="MLTG-like"/>
</dbReference>
<dbReference type="EMBL" id="FNTX01000001">
    <property type="protein sequence ID" value="SEE06277.1"/>
    <property type="molecule type" value="Genomic_DNA"/>
</dbReference>
<keyword evidence="2 7" id="KW-0812">Transmembrane</keyword>
<feature type="region of interest" description="Disordered" evidence="8">
    <location>
        <begin position="1"/>
        <end position="22"/>
    </location>
</feature>
<comment type="catalytic activity">
    <reaction evidence="7">
        <text>a peptidoglycan chain = a peptidoglycan chain with N-acetyl-1,6-anhydromuramyl-[peptide] at the reducing end + a peptidoglycan chain with N-acetylglucosamine at the non-reducing end.</text>
        <dbReference type="EC" id="4.2.2.29"/>
    </reaction>
</comment>
<comment type="similarity">
    <text evidence="7">Belongs to the transglycosylase MltG family.</text>
</comment>
<dbReference type="OrthoDB" id="9814591at2"/>
<keyword evidence="5 7" id="KW-0456">Lyase</keyword>
<proteinExistence type="inferred from homology"/>
<evidence type="ECO:0000256" key="2">
    <source>
        <dbReference type="ARBA" id="ARBA00022692"/>
    </source>
</evidence>
<evidence type="ECO:0000313" key="10">
    <source>
        <dbReference type="Proteomes" id="UP000199220"/>
    </source>
</evidence>
<comment type="subcellular location">
    <subcellularLocation>
        <location evidence="7">Cell membrane</location>
        <topology evidence="7">Single-pass membrane protein</topology>
    </subcellularLocation>
</comment>
<dbReference type="STRING" id="648782.SAMN04488554_1431"/>